<dbReference type="EMBL" id="FMAU01000004">
    <property type="protein sequence ID" value="SCC24848.1"/>
    <property type="molecule type" value="Genomic_DNA"/>
</dbReference>
<accession>A0A0V8HDS6</accession>
<dbReference type="AlphaFoldDB" id="A0A0V8HDS6"/>
<name>A0A0V8HDS6_9BACI</name>
<proteinExistence type="predicted"/>
<organism evidence="1 2">
    <name type="scientific">[Bacillus] enclensis</name>
    <dbReference type="NCBI Taxonomy" id="1402860"/>
    <lineage>
        <taxon>Bacteria</taxon>
        <taxon>Bacillati</taxon>
        <taxon>Bacillota</taxon>
        <taxon>Bacilli</taxon>
        <taxon>Bacillales</taxon>
        <taxon>Bacillaceae</taxon>
        <taxon>Rossellomorea</taxon>
    </lineage>
</organism>
<evidence type="ECO:0000313" key="1">
    <source>
        <dbReference type="EMBL" id="SCC24848.1"/>
    </source>
</evidence>
<dbReference type="Proteomes" id="UP000181997">
    <property type="component" value="Unassembled WGS sequence"/>
</dbReference>
<sequence>MYKKICTRCTRASFSSSETGKWLCPSCGKDLSEHPFYDSKTFQNVNDKVLSLKKKLENYRVQFSKEYP</sequence>
<protein>
    <submittedName>
        <fullName evidence="1">Uncharacterized protein</fullName>
    </submittedName>
</protein>
<gene>
    <name evidence="1" type="ORF">GA0061094_3443</name>
</gene>
<keyword evidence="2" id="KW-1185">Reference proteome</keyword>
<reference evidence="2" key="1">
    <citation type="submission" date="2016-08" db="EMBL/GenBank/DDBJ databases">
        <authorList>
            <person name="Varghese N."/>
            <person name="Submissions Spin"/>
        </authorList>
    </citation>
    <scope>NUCLEOTIDE SEQUENCE [LARGE SCALE GENOMIC DNA]</scope>
    <source>
        <strain evidence="2">SGD-1123</strain>
    </source>
</reference>
<evidence type="ECO:0000313" key="2">
    <source>
        <dbReference type="Proteomes" id="UP000181997"/>
    </source>
</evidence>